<evidence type="ECO:0000313" key="1">
    <source>
        <dbReference type="EMBL" id="GAA3745862.1"/>
    </source>
</evidence>
<dbReference type="Proteomes" id="UP001500908">
    <property type="component" value="Unassembled WGS sequence"/>
</dbReference>
<gene>
    <name evidence="1" type="ORF">GCM10022402_26800</name>
</gene>
<dbReference type="RefSeq" id="WP_344971524.1">
    <property type="nucleotide sequence ID" value="NZ_BAABDD010000010.1"/>
</dbReference>
<evidence type="ECO:0008006" key="3">
    <source>
        <dbReference type="Google" id="ProtNLM"/>
    </source>
</evidence>
<sequence>MSSATGSFLMIIGDREALAWVLATRQTAFPAGRAREASGLAAGDSVLLYTTRGCFRNPSRDRGRIIAHAAVAAPVTHDDEPVEFGGRGYPLRCPLHLTELAPFGAGVVLADHVTSLYAFPNPKAWSIQLRRPLLPLNEHDHAYLTRELTPIVAPVEETIGEYLRVGVPPRSAAGER</sequence>
<organism evidence="1 2">
    <name type="scientific">Salinactinospora qingdaonensis</name>
    <dbReference type="NCBI Taxonomy" id="702744"/>
    <lineage>
        <taxon>Bacteria</taxon>
        <taxon>Bacillati</taxon>
        <taxon>Actinomycetota</taxon>
        <taxon>Actinomycetes</taxon>
        <taxon>Streptosporangiales</taxon>
        <taxon>Nocardiopsidaceae</taxon>
        <taxon>Salinactinospora</taxon>
    </lineage>
</organism>
<name>A0ABP7FQM6_9ACTN</name>
<evidence type="ECO:0000313" key="2">
    <source>
        <dbReference type="Proteomes" id="UP001500908"/>
    </source>
</evidence>
<dbReference type="EMBL" id="BAABDD010000010">
    <property type="protein sequence ID" value="GAA3745862.1"/>
    <property type="molecule type" value="Genomic_DNA"/>
</dbReference>
<protein>
    <recommendedName>
        <fullName evidence="3">EVE domain-containing protein</fullName>
    </recommendedName>
</protein>
<proteinExistence type="predicted"/>
<keyword evidence="2" id="KW-1185">Reference proteome</keyword>
<accession>A0ABP7FQM6</accession>
<dbReference type="Gene3D" id="3.10.590.10">
    <property type="entry name" value="ph1033 like domains"/>
    <property type="match status" value="1"/>
</dbReference>
<reference evidence="2" key="1">
    <citation type="journal article" date="2019" name="Int. J. Syst. Evol. Microbiol.">
        <title>The Global Catalogue of Microorganisms (GCM) 10K type strain sequencing project: providing services to taxonomists for standard genome sequencing and annotation.</title>
        <authorList>
            <consortium name="The Broad Institute Genomics Platform"/>
            <consortium name="The Broad Institute Genome Sequencing Center for Infectious Disease"/>
            <person name="Wu L."/>
            <person name="Ma J."/>
        </authorList>
    </citation>
    <scope>NUCLEOTIDE SEQUENCE [LARGE SCALE GENOMIC DNA]</scope>
    <source>
        <strain evidence="2">JCM 17137</strain>
    </source>
</reference>
<comment type="caution">
    <text evidence="1">The sequence shown here is derived from an EMBL/GenBank/DDBJ whole genome shotgun (WGS) entry which is preliminary data.</text>
</comment>